<feature type="binding site" evidence="3">
    <location>
        <begin position="265"/>
        <end position="270"/>
    </location>
    <ligand>
        <name>Mo-bis(molybdopterin guanine dinucleotide)</name>
        <dbReference type="ChEBI" id="CHEBI:60539"/>
    </ligand>
</feature>
<feature type="active site" description="Cysteine persulfide intermediate" evidence="3">
    <location>
        <position position="122"/>
    </location>
</feature>
<keyword evidence="5" id="KW-1185">Reference proteome</keyword>
<dbReference type="KEGG" id="mgk:FSB76_04855"/>
<evidence type="ECO:0000256" key="3">
    <source>
        <dbReference type="HAMAP-Rule" id="MF_00187"/>
    </source>
</evidence>
<dbReference type="SUPFAM" id="SSF53927">
    <property type="entry name" value="Cytidine deaminase-like"/>
    <property type="match status" value="1"/>
</dbReference>
<dbReference type="InterPro" id="IPR003786">
    <property type="entry name" value="FdhD"/>
</dbReference>
<accession>A0A5B8VVW1</accession>
<dbReference type="PANTHER" id="PTHR30592:SF1">
    <property type="entry name" value="SULFUR CARRIER PROTEIN FDHD"/>
    <property type="match status" value="1"/>
</dbReference>
<organism evidence="4 5">
    <name type="scientific">Mucilaginibacter ginsenosidivorax</name>
    <dbReference type="NCBI Taxonomy" id="862126"/>
    <lineage>
        <taxon>Bacteria</taxon>
        <taxon>Pseudomonadati</taxon>
        <taxon>Bacteroidota</taxon>
        <taxon>Sphingobacteriia</taxon>
        <taxon>Sphingobacteriales</taxon>
        <taxon>Sphingobacteriaceae</taxon>
        <taxon>Mucilaginibacter</taxon>
    </lineage>
</organism>
<protein>
    <recommendedName>
        <fullName evidence="3">Sulfur carrier protein FdhD</fullName>
    </recommendedName>
</protein>
<proteinExistence type="inferred from homology"/>
<dbReference type="GO" id="GO:0097163">
    <property type="term" value="F:sulfur carrier activity"/>
    <property type="evidence" value="ECO:0007669"/>
    <property type="project" value="UniProtKB-UniRule"/>
</dbReference>
<dbReference type="GO" id="GO:0016783">
    <property type="term" value="F:sulfurtransferase activity"/>
    <property type="evidence" value="ECO:0007669"/>
    <property type="project" value="InterPro"/>
</dbReference>
<dbReference type="Pfam" id="PF02634">
    <property type="entry name" value="FdhD-NarQ"/>
    <property type="match status" value="1"/>
</dbReference>
<dbReference type="RefSeq" id="WP_147052455.1">
    <property type="nucleotide sequence ID" value="NZ_CP042437.1"/>
</dbReference>
<dbReference type="AlphaFoldDB" id="A0A5B8VVW1"/>
<sequence length="301" mass="32381">MAANSEKHIPIIKVNASSGVITTDTLAVEEPLEIRLEYGTEPGRQIQNISITMRTPGHDAELAKGFLFTEGIIKNVDDIAATAHSFIACAGEKENVIQVTLNPGIEPSLQNTGRNFYTTSSCGVCGKSSIDAIRTVSSFAALEADEDTILTDVLYRLPLILERHQRVFANTGGLHASALFTTEGELLLLREDVGRHNALDKLIGAALGYGWLPLRQTVLLLSGRASFELVQKAAMAGINIIAAVGAPSSLAVQLAEEFNITLIGFLRDERFNIYTAAHRVQIPGSKIADSGRVPAENILHP</sequence>
<comment type="similarity">
    <text evidence="3">Belongs to the FdhD family.</text>
</comment>
<dbReference type="PANTHER" id="PTHR30592">
    <property type="entry name" value="FORMATE DEHYDROGENASE"/>
    <property type="match status" value="1"/>
</dbReference>
<dbReference type="GO" id="GO:0005737">
    <property type="term" value="C:cytoplasm"/>
    <property type="evidence" value="ECO:0007669"/>
    <property type="project" value="UniProtKB-SubCell"/>
</dbReference>
<evidence type="ECO:0000313" key="4">
    <source>
        <dbReference type="EMBL" id="QEC75301.1"/>
    </source>
</evidence>
<comment type="subcellular location">
    <subcellularLocation>
        <location evidence="3">Cytoplasm</location>
    </subcellularLocation>
</comment>
<dbReference type="Proteomes" id="UP000321362">
    <property type="component" value="Chromosome"/>
</dbReference>
<dbReference type="EMBL" id="CP042437">
    <property type="protein sequence ID" value="QEC75301.1"/>
    <property type="molecule type" value="Genomic_DNA"/>
</dbReference>
<dbReference type="InterPro" id="IPR016193">
    <property type="entry name" value="Cytidine_deaminase-like"/>
</dbReference>
<dbReference type="Gene3D" id="3.40.140.10">
    <property type="entry name" value="Cytidine Deaminase, domain 2"/>
    <property type="match status" value="1"/>
</dbReference>
<evidence type="ECO:0000256" key="2">
    <source>
        <dbReference type="ARBA" id="ARBA00023150"/>
    </source>
</evidence>
<dbReference type="PIRSF" id="PIRSF015626">
    <property type="entry name" value="FdhD"/>
    <property type="match status" value="1"/>
</dbReference>
<dbReference type="GO" id="GO:0006777">
    <property type="term" value="P:Mo-molybdopterin cofactor biosynthetic process"/>
    <property type="evidence" value="ECO:0007669"/>
    <property type="project" value="UniProtKB-UniRule"/>
</dbReference>
<comment type="function">
    <text evidence="3">Required for formate dehydrogenase (FDH) activity. Acts as a sulfur carrier protein that transfers sulfur from IscS to the molybdenum cofactor prior to its insertion into FDH.</text>
</comment>
<dbReference type="NCBIfam" id="TIGR00129">
    <property type="entry name" value="fdhD_narQ"/>
    <property type="match status" value="1"/>
</dbReference>
<dbReference type="OrthoDB" id="9782042at2"/>
<name>A0A5B8VVW1_9SPHI</name>
<evidence type="ECO:0000256" key="1">
    <source>
        <dbReference type="ARBA" id="ARBA00022490"/>
    </source>
</evidence>
<evidence type="ECO:0000313" key="5">
    <source>
        <dbReference type="Proteomes" id="UP000321362"/>
    </source>
</evidence>
<gene>
    <name evidence="3 4" type="primary">fdhD</name>
    <name evidence="4" type="ORF">FSB76_04855</name>
</gene>
<dbReference type="Gene3D" id="3.10.20.10">
    <property type="match status" value="1"/>
</dbReference>
<keyword evidence="1 3" id="KW-0963">Cytoplasm</keyword>
<reference evidence="4 5" key="1">
    <citation type="journal article" date="2013" name="J. Microbiol.">
        <title>Mucilaginibacter ginsenosidivorax sp. nov., with ginsenoside converting activity isolated from sediment.</title>
        <authorList>
            <person name="Kim J.K."/>
            <person name="Choi T.E."/>
            <person name="Liu Q.M."/>
            <person name="Park H.Y."/>
            <person name="Yi T.H."/>
            <person name="Yoon M.H."/>
            <person name="Kim S.C."/>
            <person name="Im W.T."/>
        </authorList>
    </citation>
    <scope>NUCLEOTIDE SEQUENCE [LARGE SCALE GENOMIC DNA]</scope>
    <source>
        <strain evidence="4 5">KHI28</strain>
    </source>
</reference>
<keyword evidence="4" id="KW-0808">Transferase</keyword>
<dbReference type="HAMAP" id="MF_00187">
    <property type="entry name" value="FdhD"/>
    <property type="match status" value="1"/>
</dbReference>
<keyword evidence="2 3" id="KW-0501">Molybdenum cofactor biosynthesis</keyword>
<dbReference type="NCBIfam" id="NF001943">
    <property type="entry name" value="PRK00724.1-2"/>
    <property type="match status" value="1"/>
</dbReference>